<dbReference type="Proteomes" id="UP000221020">
    <property type="component" value="Unassembled WGS sequence"/>
</dbReference>
<feature type="transmembrane region" description="Helical" evidence="1">
    <location>
        <begin position="34"/>
        <end position="55"/>
    </location>
</feature>
<evidence type="ECO:0000256" key="1">
    <source>
        <dbReference type="SAM" id="Phobius"/>
    </source>
</evidence>
<organism evidence="2 3">
    <name type="scientific">Bacillus pseudomycoides</name>
    <dbReference type="NCBI Taxonomy" id="64104"/>
    <lineage>
        <taxon>Bacteria</taxon>
        <taxon>Bacillati</taxon>
        <taxon>Bacillota</taxon>
        <taxon>Bacilli</taxon>
        <taxon>Bacillales</taxon>
        <taxon>Bacillaceae</taxon>
        <taxon>Bacillus</taxon>
        <taxon>Bacillus cereus group</taxon>
    </lineage>
</organism>
<feature type="transmembrane region" description="Helical" evidence="1">
    <location>
        <begin position="6"/>
        <end position="22"/>
    </location>
</feature>
<dbReference type="AlphaFoldDB" id="A0AA91VE84"/>
<comment type="caution">
    <text evidence="2">The sequence shown here is derived from an EMBL/GenBank/DDBJ whole genome shotgun (WGS) entry which is preliminary data.</text>
</comment>
<reference evidence="2 3" key="1">
    <citation type="submission" date="2017-09" db="EMBL/GenBank/DDBJ databases">
        <title>Large-scale bioinformatics analysis of Bacillus genomes uncovers conserved roles of natural products in bacterial physiology.</title>
        <authorList>
            <consortium name="Agbiome Team Llc"/>
            <person name="Bleich R.M."/>
            <person name="Grubbs K.J."/>
            <person name="Santa Maria K.C."/>
            <person name="Allen S.E."/>
            <person name="Farag S."/>
            <person name="Shank E.A."/>
            <person name="Bowers A."/>
        </authorList>
    </citation>
    <scope>NUCLEOTIDE SEQUENCE [LARGE SCALE GENOMIC DNA]</scope>
    <source>
        <strain evidence="2 3">AFS092012</strain>
    </source>
</reference>
<evidence type="ECO:0000313" key="2">
    <source>
        <dbReference type="EMBL" id="PED83657.1"/>
    </source>
</evidence>
<dbReference type="EMBL" id="NVOR01000013">
    <property type="protein sequence ID" value="PED83657.1"/>
    <property type="molecule type" value="Genomic_DNA"/>
</dbReference>
<proteinExistence type="predicted"/>
<accession>A0AA91VE84</accession>
<keyword evidence="1" id="KW-0812">Transmembrane</keyword>
<name>A0AA91VE84_9BACI</name>
<evidence type="ECO:0000313" key="3">
    <source>
        <dbReference type="Proteomes" id="UP000221020"/>
    </source>
</evidence>
<sequence>MTLLLFLIGLIFVILAIITLSMKKNYKKLSFQEISFLFLLLGIAFFGVCISTYIFRLKVV</sequence>
<keyword evidence="1" id="KW-1133">Transmembrane helix</keyword>
<keyword evidence="1" id="KW-0472">Membrane</keyword>
<dbReference type="RefSeq" id="WP_097898042.1">
    <property type="nucleotide sequence ID" value="NZ_NVOR01000013.1"/>
</dbReference>
<gene>
    <name evidence="2" type="ORF">CON65_05385</name>
</gene>
<protein>
    <recommendedName>
        <fullName evidence="4">4-hydroxy-2-ketovalerate aldolase</fullName>
    </recommendedName>
</protein>
<evidence type="ECO:0008006" key="4">
    <source>
        <dbReference type="Google" id="ProtNLM"/>
    </source>
</evidence>